<dbReference type="InterPro" id="IPR013658">
    <property type="entry name" value="SGL"/>
</dbReference>
<dbReference type="InterPro" id="IPR051262">
    <property type="entry name" value="SMP-30/CGR1_Lactonase"/>
</dbReference>
<evidence type="ECO:0000256" key="1">
    <source>
        <dbReference type="ARBA" id="ARBA00022801"/>
    </source>
</evidence>
<feature type="domain" description="SMP-30/Gluconolactonase/LRE-like region" evidence="2">
    <location>
        <begin position="102"/>
        <end position="374"/>
    </location>
</feature>
<dbReference type="InterPro" id="IPR011042">
    <property type="entry name" value="6-blade_b-propeller_TolB-like"/>
</dbReference>
<dbReference type="Proteomes" id="UP000613582">
    <property type="component" value="Unassembled WGS sequence"/>
</dbReference>
<keyword evidence="1" id="KW-0378">Hydrolase</keyword>
<keyword evidence="4" id="KW-1185">Reference proteome</keyword>
<proteinExistence type="predicted"/>
<dbReference type="EMBL" id="BMGH01000001">
    <property type="protein sequence ID" value="GGD17637.1"/>
    <property type="molecule type" value="Genomic_DNA"/>
</dbReference>
<sequence length="389" mass="40971">MAGEAQSMKRLLLASVMGGVMSVTLGACEDDRQDTAGNEASSMEEADMAMQTTDETGRDNGADDAVSAYETVGSIEIYDDRALALIPENAGIEKLTGDDFSWSEGPVWISEGDYLLFSDVPENVIYKWSEQGGLETFLQPSGYDGPQTDIFRESGTNGLIRDDEPGFILMGDHGNRSITRLNLETKEKTSVVAYYDDKKFSSPNDLVLASSGAIYFTDPPYGLQGGDDSPAKEQEINGVYVFAAAPETGDAYVAVVDGTLSRPNGVILSPDEQTLYVAQSDPAAAKIFSYTLGADGLPTGRSDFADMTTMVEQGLPGLPDGMAMDAGGNLYATGPGGVHVFAPDGTRLALISTGTAAANVTFGGDGSTLYITSGSFLARVELLSTGVSF</sequence>
<comment type="caution">
    <text evidence="3">The sequence shown here is derived from an EMBL/GenBank/DDBJ whole genome shotgun (WGS) entry which is preliminary data.</text>
</comment>
<evidence type="ECO:0000313" key="3">
    <source>
        <dbReference type="EMBL" id="GGD17637.1"/>
    </source>
</evidence>
<protein>
    <submittedName>
        <fullName evidence="3">Gluconolactonase</fullName>
    </submittedName>
</protein>
<evidence type="ECO:0000259" key="2">
    <source>
        <dbReference type="Pfam" id="PF08450"/>
    </source>
</evidence>
<evidence type="ECO:0000313" key="4">
    <source>
        <dbReference type="Proteomes" id="UP000613582"/>
    </source>
</evidence>
<organism evidence="3 4">
    <name type="scientific">Aquisalinus flavus</name>
    <dbReference type="NCBI Taxonomy" id="1526572"/>
    <lineage>
        <taxon>Bacteria</taxon>
        <taxon>Pseudomonadati</taxon>
        <taxon>Pseudomonadota</taxon>
        <taxon>Alphaproteobacteria</taxon>
        <taxon>Parvularculales</taxon>
        <taxon>Parvularculaceae</taxon>
        <taxon>Aquisalinus</taxon>
    </lineage>
</organism>
<accession>A0A8J2V3M6</accession>
<dbReference type="PANTHER" id="PTHR47572">
    <property type="entry name" value="LIPOPROTEIN-RELATED"/>
    <property type="match status" value="1"/>
</dbReference>
<reference evidence="3" key="2">
    <citation type="submission" date="2020-09" db="EMBL/GenBank/DDBJ databases">
        <authorList>
            <person name="Sun Q."/>
            <person name="Zhou Y."/>
        </authorList>
    </citation>
    <scope>NUCLEOTIDE SEQUENCE</scope>
    <source>
        <strain evidence="3">CGMCC 1.12921</strain>
    </source>
</reference>
<reference evidence="3" key="1">
    <citation type="journal article" date="2014" name="Int. J. Syst. Evol. Microbiol.">
        <title>Complete genome sequence of Corynebacterium casei LMG S-19264T (=DSM 44701T), isolated from a smear-ripened cheese.</title>
        <authorList>
            <consortium name="US DOE Joint Genome Institute (JGI-PGF)"/>
            <person name="Walter F."/>
            <person name="Albersmeier A."/>
            <person name="Kalinowski J."/>
            <person name="Ruckert C."/>
        </authorList>
    </citation>
    <scope>NUCLEOTIDE SEQUENCE</scope>
    <source>
        <strain evidence="3">CGMCC 1.12921</strain>
    </source>
</reference>
<dbReference type="Pfam" id="PF08450">
    <property type="entry name" value="SGL"/>
    <property type="match status" value="1"/>
</dbReference>
<dbReference type="AlphaFoldDB" id="A0A8J2V3M6"/>
<name>A0A8J2V3M6_9PROT</name>
<dbReference type="GO" id="GO:0016787">
    <property type="term" value="F:hydrolase activity"/>
    <property type="evidence" value="ECO:0007669"/>
    <property type="project" value="UniProtKB-KW"/>
</dbReference>
<dbReference type="SUPFAM" id="SSF63829">
    <property type="entry name" value="Calcium-dependent phosphotriesterase"/>
    <property type="match status" value="1"/>
</dbReference>
<dbReference type="Gene3D" id="2.120.10.30">
    <property type="entry name" value="TolB, C-terminal domain"/>
    <property type="match status" value="1"/>
</dbReference>
<gene>
    <name evidence="3" type="primary">gnl</name>
    <name evidence="3" type="ORF">GCM10011342_28070</name>
</gene>
<dbReference type="PANTHER" id="PTHR47572:SF4">
    <property type="entry name" value="LACTONASE DRP35"/>
    <property type="match status" value="1"/>
</dbReference>